<feature type="domain" description="YhcG PDDEXK nuclease" evidence="2">
    <location>
        <begin position="168"/>
        <end position="312"/>
    </location>
</feature>
<evidence type="ECO:0008006" key="6">
    <source>
        <dbReference type="Google" id="ProtNLM"/>
    </source>
</evidence>
<feature type="domain" description="YhcG N-terminal" evidence="3">
    <location>
        <begin position="3"/>
        <end position="139"/>
    </location>
</feature>
<evidence type="ECO:0000256" key="1">
    <source>
        <dbReference type="SAM" id="MobiDB-lite"/>
    </source>
</evidence>
<dbReference type="InterPro" id="IPR041527">
    <property type="entry name" value="YhcG_N"/>
</dbReference>
<dbReference type="AlphaFoldDB" id="K0CHA0"/>
<reference evidence="4 5" key="1">
    <citation type="journal article" date="2012" name="J. Bacteriol.">
        <title>Complete genome sequence of Alcanivorax dieselolei type strain B5.</title>
        <authorList>
            <person name="Lai Q."/>
            <person name="Li W."/>
            <person name="Shao Z."/>
        </authorList>
    </citation>
    <scope>NUCLEOTIDE SEQUENCE [LARGE SCALE GENOMIC DNA]</scope>
    <source>
        <strain evidence="5">DSM 16502 / CGMCC 1.3690 / B-5</strain>
    </source>
</reference>
<dbReference type="eggNOG" id="COG4804">
    <property type="taxonomic scope" value="Bacteria"/>
</dbReference>
<dbReference type="InterPro" id="IPR011856">
    <property type="entry name" value="tRNA_endonuc-like_dom_sf"/>
</dbReference>
<dbReference type="Pfam" id="PF17761">
    <property type="entry name" value="DUF1016_N"/>
    <property type="match status" value="1"/>
</dbReference>
<evidence type="ECO:0000259" key="3">
    <source>
        <dbReference type="Pfam" id="PF17761"/>
    </source>
</evidence>
<dbReference type="EMBL" id="CP003466">
    <property type="protein sequence ID" value="AFT71011.1"/>
    <property type="molecule type" value="Genomic_DNA"/>
</dbReference>
<dbReference type="InterPro" id="IPR009362">
    <property type="entry name" value="YhcG_C"/>
</dbReference>
<evidence type="ECO:0000259" key="2">
    <source>
        <dbReference type="Pfam" id="PF06250"/>
    </source>
</evidence>
<dbReference type="STRING" id="930169.B5T_02742"/>
<feature type="region of interest" description="Disordered" evidence="1">
    <location>
        <begin position="329"/>
        <end position="348"/>
    </location>
</feature>
<dbReference type="PANTHER" id="PTHR30547">
    <property type="entry name" value="UNCHARACTERIZED PROTEIN YHCG-RELATED"/>
    <property type="match status" value="1"/>
</dbReference>
<dbReference type="Proteomes" id="UP000006286">
    <property type="component" value="Chromosome"/>
</dbReference>
<evidence type="ECO:0000313" key="5">
    <source>
        <dbReference type="Proteomes" id="UP000006286"/>
    </source>
</evidence>
<organism evidence="4 5">
    <name type="scientific">Alcanivorax dieselolei (strain DSM 16502 / CGMCC 1.3690 / MCCC 1A00001 / B-5)</name>
    <name type="common">Alloalcanivorax dieselolei</name>
    <dbReference type="NCBI Taxonomy" id="930169"/>
    <lineage>
        <taxon>Bacteria</taxon>
        <taxon>Pseudomonadati</taxon>
        <taxon>Pseudomonadota</taxon>
        <taxon>Gammaproteobacteria</taxon>
        <taxon>Oceanospirillales</taxon>
        <taxon>Alcanivoracaceae</taxon>
        <taxon>Alloalcanivorax</taxon>
    </lineage>
</organism>
<gene>
    <name evidence="4" type="ordered locus">B5T_02742</name>
</gene>
<evidence type="ECO:0000313" key="4">
    <source>
        <dbReference type="EMBL" id="AFT71011.1"/>
    </source>
</evidence>
<protein>
    <recommendedName>
        <fullName evidence="6">Cytoplasmic protein</fullName>
    </recommendedName>
</protein>
<dbReference type="HOGENOM" id="CLU_046640_1_1_6"/>
<accession>K0CHA0</accession>
<proteinExistence type="predicted"/>
<dbReference type="InterPro" id="IPR053148">
    <property type="entry name" value="PD-DEXK-like_domain"/>
</dbReference>
<dbReference type="PANTHER" id="PTHR30547:SF5">
    <property type="entry name" value="NUCLEASE YHCG-RELATED"/>
    <property type="match status" value="1"/>
</dbReference>
<keyword evidence="5" id="KW-1185">Reference proteome</keyword>
<dbReference type="Gene3D" id="3.40.1350.10">
    <property type="match status" value="1"/>
</dbReference>
<dbReference type="PATRIC" id="fig|930169.3.peg.2712"/>
<dbReference type="KEGG" id="adi:B5T_02742"/>
<sequence length="410" mass="46469">MGDIRALIEASHQRAASAVNAELTLLFWRIGQRIHTEVLAGQRAEYGEEIMPSLAEQLVRDYGRSFADKNLRRMVQFAATYPEEPIVVTLSRQLSWSHFVALLPLKDSLQRDYYAQMAGAEGWSVRTLRERIDSMLYERTALSQKPEETIAQELATLRDAKRMTPALVMRDPYILDFLGLRDSWQESDLEAAIIREMEAFLLELGAGFCFVARQKRIQIDDDDFHLDLLFYNRKLRRLVAVELKIGEFKAAYKGQMELYLRWLDKHEREPEEASPLGIILCTGKKREQIELLELDKSGIHVAEYLTSLPPRAVLGEKLQQATERARLQIEQREPGESPDSTIRASRRPGVGFAGCAPRFVSNRGHSALTPDAFGPDGPARSACPKVDCVKWAGVGGLAVPFTVSRRSRRQ</sequence>
<dbReference type="GO" id="GO:0003676">
    <property type="term" value="F:nucleic acid binding"/>
    <property type="evidence" value="ECO:0007669"/>
    <property type="project" value="InterPro"/>
</dbReference>
<dbReference type="Pfam" id="PF06250">
    <property type="entry name" value="YhcG_C"/>
    <property type="match status" value="1"/>
</dbReference>
<name>K0CHA0_ALCDB</name>